<keyword evidence="1" id="KW-0472">Membrane</keyword>
<keyword evidence="4" id="KW-1185">Reference proteome</keyword>
<feature type="transmembrane region" description="Helical" evidence="1">
    <location>
        <begin position="190"/>
        <end position="209"/>
    </location>
</feature>
<dbReference type="InterPro" id="IPR012171">
    <property type="entry name" value="Fatty_acid_desaturase"/>
</dbReference>
<evidence type="ECO:0000259" key="2">
    <source>
        <dbReference type="Pfam" id="PF00487"/>
    </source>
</evidence>
<dbReference type="PANTHER" id="PTHR19353">
    <property type="entry name" value="FATTY ACID DESATURASE 2"/>
    <property type="match status" value="1"/>
</dbReference>
<feature type="transmembrane region" description="Helical" evidence="1">
    <location>
        <begin position="33"/>
        <end position="53"/>
    </location>
</feature>
<proteinExistence type="predicted"/>
<dbReference type="GO" id="GO:0016717">
    <property type="term" value="F:oxidoreductase activity, acting on paired donors, with oxidation of a pair of donors resulting in the reduction of molecular oxygen to two molecules of water"/>
    <property type="evidence" value="ECO:0007669"/>
    <property type="project" value="TreeGrafter"/>
</dbReference>
<dbReference type="GO" id="GO:0006629">
    <property type="term" value="P:lipid metabolic process"/>
    <property type="evidence" value="ECO:0007669"/>
    <property type="project" value="InterPro"/>
</dbReference>
<feature type="domain" description="Fatty acid desaturase" evidence="2">
    <location>
        <begin position="60"/>
        <end position="304"/>
    </location>
</feature>
<evidence type="ECO:0000313" key="4">
    <source>
        <dbReference type="Proteomes" id="UP000468901"/>
    </source>
</evidence>
<sequence>MTAQDERAAPRLDAGRLARLLNHYRDANTGRGIFELAVTAVPFVIAWALMALAFYRGYIWLYALLMLPAAGFLVRLFLIQHDCGHGAFLPNRTGNDWVGRIISVLTLTPYDHWKRSHAIHHATAGNLDRRGIGDVDTLTVEEYLARSRWGRLRYRFYRHPVVMFGIGPMYLFLVQSRVPLGFMSKGWRPWLSAMSTNLAVAAAAGLMIWAMGFWPFLAIHLPVVLLGATAGVWLFFIQHQFEATQWSKSDSWSVQDAALHGSSYYELPPVLRWFSANIGVHHVHHLSSRIPYYRLPEVLRDHPELRGVGRVTLLQSFKCVSLALWDEKRRQLISFRDLRREYSAA</sequence>
<keyword evidence="1" id="KW-0812">Transmembrane</keyword>
<name>A0A6N6VKN7_9HYPH</name>
<dbReference type="PANTHER" id="PTHR19353:SF73">
    <property type="entry name" value="FATTY ACID DESATURASE"/>
    <property type="match status" value="1"/>
</dbReference>
<evidence type="ECO:0000256" key="1">
    <source>
        <dbReference type="SAM" id="Phobius"/>
    </source>
</evidence>
<dbReference type="Proteomes" id="UP000468901">
    <property type="component" value="Unassembled WGS sequence"/>
</dbReference>
<evidence type="ECO:0000313" key="3">
    <source>
        <dbReference type="EMBL" id="KAB7741541.1"/>
    </source>
</evidence>
<feature type="transmembrane region" description="Helical" evidence="1">
    <location>
        <begin position="216"/>
        <end position="236"/>
    </location>
</feature>
<protein>
    <submittedName>
        <fullName evidence="3">Fatty acid desaturase</fullName>
    </submittedName>
</protein>
<feature type="transmembrane region" description="Helical" evidence="1">
    <location>
        <begin position="156"/>
        <end position="178"/>
    </location>
</feature>
<dbReference type="EMBL" id="WESC01000003">
    <property type="protein sequence ID" value="KAB7741541.1"/>
    <property type="molecule type" value="Genomic_DNA"/>
</dbReference>
<reference evidence="3 4" key="1">
    <citation type="submission" date="2019-09" db="EMBL/GenBank/DDBJ databases">
        <title>Parvibaculum sedimenti sp. nov., isolated from sediment.</title>
        <authorList>
            <person name="Wang Y."/>
        </authorList>
    </citation>
    <scope>NUCLEOTIDE SEQUENCE [LARGE SCALE GENOMIC DNA]</scope>
    <source>
        <strain evidence="3 4">HXT-9</strain>
    </source>
</reference>
<gene>
    <name evidence="3" type="ORF">F2P47_03800</name>
</gene>
<dbReference type="CDD" id="cd03507">
    <property type="entry name" value="Delta12-FADS-like"/>
    <property type="match status" value="1"/>
</dbReference>
<comment type="caution">
    <text evidence="3">The sequence shown here is derived from an EMBL/GenBank/DDBJ whole genome shotgun (WGS) entry which is preliminary data.</text>
</comment>
<dbReference type="InterPro" id="IPR005804">
    <property type="entry name" value="FA_desaturase_dom"/>
</dbReference>
<dbReference type="RefSeq" id="WP_152214844.1">
    <property type="nucleotide sequence ID" value="NZ_JBAQYD010000370.1"/>
</dbReference>
<feature type="transmembrane region" description="Helical" evidence="1">
    <location>
        <begin position="59"/>
        <end position="78"/>
    </location>
</feature>
<organism evidence="3 4">
    <name type="scientific">Parvibaculum sedimenti</name>
    <dbReference type="NCBI Taxonomy" id="2608632"/>
    <lineage>
        <taxon>Bacteria</taxon>
        <taxon>Pseudomonadati</taxon>
        <taxon>Pseudomonadota</taxon>
        <taxon>Alphaproteobacteria</taxon>
        <taxon>Hyphomicrobiales</taxon>
        <taxon>Parvibaculaceae</taxon>
        <taxon>Parvibaculum</taxon>
    </lineage>
</organism>
<dbReference type="AlphaFoldDB" id="A0A6N6VKN7"/>
<dbReference type="Pfam" id="PF00487">
    <property type="entry name" value="FA_desaturase"/>
    <property type="match status" value="1"/>
</dbReference>
<dbReference type="GO" id="GO:0016020">
    <property type="term" value="C:membrane"/>
    <property type="evidence" value="ECO:0007669"/>
    <property type="project" value="TreeGrafter"/>
</dbReference>
<accession>A0A6N6VKN7</accession>
<keyword evidence="1" id="KW-1133">Transmembrane helix</keyword>